<evidence type="ECO:0000256" key="1">
    <source>
        <dbReference type="SAM" id="Coils"/>
    </source>
</evidence>
<gene>
    <name evidence="2" type="ORF">GTW23_22650</name>
</gene>
<evidence type="ECO:0000313" key="2">
    <source>
        <dbReference type="EMBL" id="MCO6410988.1"/>
    </source>
</evidence>
<name>A0ABT1CXQ3_9HYPH</name>
<organism evidence="2 3">
    <name type="scientific">Hoeflea alexandrii</name>
    <dbReference type="NCBI Taxonomy" id="288436"/>
    <lineage>
        <taxon>Bacteria</taxon>
        <taxon>Pseudomonadati</taxon>
        <taxon>Pseudomonadota</taxon>
        <taxon>Alphaproteobacteria</taxon>
        <taxon>Hyphomicrobiales</taxon>
        <taxon>Rhizobiaceae</taxon>
        <taxon>Hoeflea</taxon>
    </lineage>
</organism>
<comment type="caution">
    <text evidence="2">The sequence shown here is derived from an EMBL/GenBank/DDBJ whole genome shotgun (WGS) entry which is preliminary data.</text>
</comment>
<dbReference type="EMBL" id="JAAAML010000006">
    <property type="protein sequence ID" value="MCO6410988.1"/>
    <property type="molecule type" value="Genomic_DNA"/>
</dbReference>
<keyword evidence="3" id="KW-1185">Reference proteome</keyword>
<keyword evidence="1" id="KW-0175">Coiled coil</keyword>
<feature type="coiled-coil region" evidence="1">
    <location>
        <begin position="194"/>
        <end position="256"/>
    </location>
</feature>
<dbReference type="RefSeq" id="WP_252917626.1">
    <property type="nucleotide sequence ID" value="NZ_JAAAML010000006.1"/>
</dbReference>
<dbReference type="Proteomes" id="UP001320715">
    <property type="component" value="Unassembled WGS sequence"/>
</dbReference>
<evidence type="ECO:0008006" key="4">
    <source>
        <dbReference type="Google" id="ProtNLM"/>
    </source>
</evidence>
<evidence type="ECO:0000313" key="3">
    <source>
        <dbReference type="Proteomes" id="UP001320715"/>
    </source>
</evidence>
<accession>A0ABT1CXQ3</accession>
<proteinExistence type="predicted"/>
<protein>
    <recommendedName>
        <fullName evidence="4">HTH merR-type domain-containing protein</fullName>
    </recommendedName>
</protein>
<reference evidence="2 3" key="1">
    <citation type="submission" date="2020-01" db="EMBL/GenBank/DDBJ databases">
        <title>Genomes of bacteria type strains.</title>
        <authorList>
            <person name="Chen J."/>
            <person name="Zhu S."/>
            <person name="Yang J."/>
        </authorList>
    </citation>
    <scope>NUCLEOTIDE SEQUENCE [LARGE SCALE GENOMIC DNA]</scope>
    <source>
        <strain evidence="2 3">DSM 16655</strain>
    </source>
</reference>
<sequence>MGTSYGGMGIERTESGHQFLPIGEAAQLLGLSRIRLREAITKGLLSARRDNEGHLRVDLSTLPKDFDARLTREKAQPGELLETLFDEIEELQFHVAGRDADIERLTSLLERQDATLERSLELNERGAVATSPNHIAKDGSASALADVSERAFVLLDDVADRLETAMAQNDKFRHLVERALDLSERAASGSGDKIEELSGAVERALNLLDRSLQEGETKSEAATRLTELLDRALTTSQQLEQQVQNKVEVISRQEETVGKLLGISERAVGLAGSAQQRPWRWLNWFTGRRMNSGN</sequence>